<evidence type="ECO:0000313" key="3">
    <source>
        <dbReference type="Proteomes" id="UP001147747"/>
    </source>
</evidence>
<evidence type="ECO:0000313" key="2">
    <source>
        <dbReference type="EMBL" id="KAJ5391970.1"/>
    </source>
</evidence>
<feature type="compositionally biased region" description="Low complexity" evidence="1">
    <location>
        <begin position="39"/>
        <end position="60"/>
    </location>
</feature>
<gene>
    <name evidence="2" type="ORF">N7509_007460</name>
</gene>
<feature type="non-terminal residue" evidence="2">
    <location>
        <position position="175"/>
    </location>
</feature>
<feature type="region of interest" description="Disordered" evidence="1">
    <location>
        <begin position="39"/>
        <end position="62"/>
    </location>
</feature>
<evidence type="ECO:0000256" key="1">
    <source>
        <dbReference type="SAM" id="MobiDB-lite"/>
    </source>
</evidence>
<proteinExistence type="predicted"/>
<comment type="caution">
    <text evidence="2">The sequence shown here is derived from an EMBL/GenBank/DDBJ whole genome shotgun (WGS) entry which is preliminary data.</text>
</comment>
<name>A0A9X0B8D4_9EURO</name>
<dbReference type="AlphaFoldDB" id="A0A9X0B8D4"/>
<dbReference type="OrthoDB" id="5985073at2759"/>
<organism evidence="2 3">
    <name type="scientific">Penicillium cosmopolitanum</name>
    <dbReference type="NCBI Taxonomy" id="1131564"/>
    <lineage>
        <taxon>Eukaryota</taxon>
        <taxon>Fungi</taxon>
        <taxon>Dikarya</taxon>
        <taxon>Ascomycota</taxon>
        <taxon>Pezizomycotina</taxon>
        <taxon>Eurotiomycetes</taxon>
        <taxon>Eurotiomycetidae</taxon>
        <taxon>Eurotiales</taxon>
        <taxon>Aspergillaceae</taxon>
        <taxon>Penicillium</taxon>
    </lineage>
</organism>
<sequence>PWLPTLSTATSQPLLAPGLHELAFPAARDCQWQTYRSATTNKPIPSTSITTTTDTTSSQQPPIPLPATLPLYPALHPTVMAPIRSHPETSVMPLPRSIVLLKYSSRAGTAKPTRLDYFVCVHIPSTVATLAPQPSATTGPTPQKPGIVTSCQKYHLIKDGKSCWSICMEAGITLV</sequence>
<dbReference type="GeneID" id="81371077"/>
<protein>
    <submittedName>
        <fullName evidence="2">Uncharacterized protein</fullName>
    </submittedName>
</protein>
<dbReference type="EMBL" id="JAPZBU010000008">
    <property type="protein sequence ID" value="KAJ5391970.1"/>
    <property type="molecule type" value="Genomic_DNA"/>
</dbReference>
<reference evidence="2" key="2">
    <citation type="journal article" date="2023" name="IMA Fungus">
        <title>Comparative genomic study of the Penicillium genus elucidates a diverse pangenome and 15 lateral gene transfer events.</title>
        <authorList>
            <person name="Petersen C."/>
            <person name="Sorensen T."/>
            <person name="Nielsen M.R."/>
            <person name="Sondergaard T.E."/>
            <person name="Sorensen J.L."/>
            <person name="Fitzpatrick D.A."/>
            <person name="Frisvad J.C."/>
            <person name="Nielsen K.L."/>
        </authorList>
    </citation>
    <scope>NUCLEOTIDE SEQUENCE</scope>
    <source>
        <strain evidence="2">IBT 29677</strain>
    </source>
</reference>
<accession>A0A9X0B8D4</accession>
<keyword evidence="3" id="KW-1185">Reference proteome</keyword>
<dbReference type="RefSeq" id="XP_056487648.1">
    <property type="nucleotide sequence ID" value="XM_056632097.1"/>
</dbReference>
<dbReference type="Proteomes" id="UP001147747">
    <property type="component" value="Unassembled WGS sequence"/>
</dbReference>
<reference evidence="2" key="1">
    <citation type="submission" date="2022-12" db="EMBL/GenBank/DDBJ databases">
        <authorList>
            <person name="Petersen C."/>
        </authorList>
    </citation>
    <scope>NUCLEOTIDE SEQUENCE</scope>
    <source>
        <strain evidence="2">IBT 29677</strain>
    </source>
</reference>